<organism evidence="1">
    <name type="scientific">Lettuce chlorosis virus</name>
    <dbReference type="NCBI Taxonomy" id="642478"/>
    <lineage>
        <taxon>Viruses</taxon>
        <taxon>Riboviria</taxon>
        <taxon>Orthornavirae</taxon>
        <taxon>Kitrinoviricota</taxon>
        <taxon>Alsuviricetes</taxon>
        <taxon>Martellivirales</taxon>
        <taxon>Closteroviridae</taxon>
        <taxon>Crinivirus</taxon>
        <taxon>Crinivirus lactucachlorosi</taxon>
    </lineage>
</organism>
<dbReference type="EMBL" id="KX685959">
    <property type="protein sequence ID" value="AST35788.1"/>
    <property type="molecule type" value="Genomic_RNA"/>
</dbReference>
<protein>
    <submittedName>
        <fullName evidence="1">p4</fullName>
    </submittedName>
</protein>
<sequence>MILRNSSLPYRRSLNHLIMMSAVYNKVVMNLSTFFP</sequence>
<reference evidence="1" key="1">
    <citation type="submission" date="2016-08" db="EMBL/GenBank/DDBJ databases">
        <authorList>
            <person name="Seilhamer J.J."/>
        </authorList>
    </citation>
    <scope>NUCLEOTIDE SEQUENCE</scope>
    <source>
        <strain evidence="1">LCV-NJ</strain>
    </source>
</reference>
<name>A0A223HBN8_9CLOS</name>
<evidence type="ECO:0000313" key="1">
    <source>
        <dbReference type="EMBL" id="AST35788.1"/>
    </source>
</evidence>
<accession>A0A223HBN8</accession>
<proteinExistence type="predicted"/>